<evidence type="ECO:0000313" key="2">
    <source>
        <dbReference type="EMBL" id="MFC6007048.1"/>
    </source>
</evidence>
<accession>A0ABW1JEA5</accession>
<feature type="domain" description="Elongation factor G-binding protein C-terminal treble-clef zinc-finger" evidence="1">
    <location>
        <begin position="9"/>
        <end position="159"/>
    </location>
</feature>
<reference evidence="3" key="1">
    <citation type="journal article" date="2019" name="Int. J. Syst. Evol. Microbiol.">
        <title>The Global Catalogue of Microorganisms (GCM) 10K type strain sequencing project: providing services to taxonomists for standard genome sequencing and annotation.</title>
        <authorList>
            <consortium name="The Broad Institute Genomics Platform"/>
            <consortium name="The Broad Institute Genome Sequencing Center for Infectious Disease"/>
            <person name="Wu L."/>
            <person name="Ma J."/>
        </authorList>
    </citation>
    <scope>NUCLEOTIDE SEQUENCE [LARGE SCALE GENOMIC DNA]</scope>
    <source>
        <strain evidence="3">KACC 14249</strain>
    </source>
</reference>
<proteinExistence type="predicted"/>
<dbReference type="RefSeq" id="WP_345715854.1">
    <property type="nucleotide sequence ID" value="NZ_BAABFP010000004.1"/>
</dbReference>
<dbReference type="Pfam" id="PF16571">
    <property type="entry name" value="FBP_C"/>
    <property type="match status" value="1"/>
</dbReference>
<dbReference type="Proteomes" id="UP001596189">
    <property type="component" value="Unassembled WGS sequence"/>
</dbReference>
<sequence length="163" mass="17570">MDPMTFEAMRAAFVNCSRSQLKALPPPPGLADLDWPNLDYLGWRDPKAPRRAYLVAPHGADVVGLALRAPQGSGRRKGSAMCALCASVRTTSEVDLFVAPRAGSAGRAHNTVGTYICTDLACSLYVRGLRELDLPQGERLPVPARVARLTERLAAFVARAVQN</sequence>
<comment type="caution">
    <text evidence="2">The sequence shown here is derived from an EMBL/GenBank/DDBJ whole genome shotgun (WGS) entry which is preliminary data.</text>
</comment>
<gene>
    <name evidence="2" type="ORF">ACFQDO_07885</name>
</gene>
<evidence type="ECO:0000259" key="1">
    <source>
        <dbReference type="Pfam" id="PF16571"/>
    </source>
</evidence>
<organism evidence="2 3">
    <name type="scientific">Angustibacter luteus</name>
    <dbReference type="NCBI Taxonomy" id="658456"/>
    <lineage>
        <taxon>Bacteria</taxon>
        <taxon>Bacillati</taxon>
        <taxon>Actinomycetota</taxon>
        <taxon>Actinomycetes</taxon>
        <taxon>Kineosporiales</taxon>
        <taxon>Kineosporiaceae</taxon>
    </lineage>
</organism>
<name>A0ABW1JEA5_9ACTN</name>
<protein>
    <submittedName>
        <fullName evidence="2">FBP domain-containing protein</fullName>
    </submittedName>
</protein>
<keyword evidence="3" id="KW-1185">Reference proteome</keyword>
<evidence type="ECO:0000313" key="3">
    <source>
        <dbReference type="Proteomes" id="UP001596189"/>
    </source>
</evidence>
<dbReference type="EMBL" id="JBHSRD010000003">
    <property type="protein sequence ID" value="MFC6007048.1"/>
    <property type="molecule type" value="Genomic_DNA"/>
</dbReference>
<dbReference type="InterPro" id="IPR032330">
    <property type="entry name" value="EF-G-binding_C"/>
</dbReference>